<organism evidence="2 3">
    <name type="scientific">Chondromyces crocatus</name>
    <dbReference type="NCBI Taxonomy" id="52"/>
    <lineage>
        <taxon>Bacteria</taxon>
        <taxon>Pseudomonadati</taxon>
        <taxon>Myxococcota</taxon>
        <taxon>Polyangia</taxon>
        <taxon>Polyangiales</taxon>
        <taxon>Polyangiaceae</taxon>
        <taxon>Chondromyces</taxon>
    </lineage>
</organism>
<dbReference type="PANTHER" id="PTHR38600:SF2">
    <property type="entry name" value="SLL0088 PROTEIN"/>
    <property type="match status" value="1"/>
</dbReference>
<dbReference type="NCBIfam" id="NF033788">
    <property type="entry name" value="HTH_metalloreg"/>
    <property type="match status" value="1"/>
</dbReference>
<keyword evidence="3" id="KW-1185">Reference proteome</keyword>
<dbReference type="InterPro" id="IPR001845">
    <property type="entry name" value="HTH_ArsR_DNA-bd_dom"/>
</dbReference>
<dbReference type="PATRIC" id="fig|52.7.peg.7375"/>
<dbReference type="PANTHER" id="PTHR38600">
    <property type="entry name" value="TRANSCRIPTIONAL REGULATORY PROTEIN"/>
    <property type="match status" value="1"/>
</dbReference>
<evidence type="ECO:0000313" key="3">
    <source>
        <dbReference type="Proteomes" id="UP000067626"/>
    </source>
</evidence>
<proteinExistence type="predicted"/>
<gene>
    <name evidence="2" type="primary">arsR</name>
    <name evidence="2" type="ORF">CMC5_067140</name>
</gene>
<dbReference type="Proteomes" id="UP000067626">
    <property type="component" value="Chromosome"/>
</dbReference>
<dbReference type="InterPro" id="IPR011991">
    <property type="entry name" value="ArsR-like_HTH"/>
</dbReference>
<dbReference type="EMBL" id="CP012159">
    <property type="protein sequence ID" value="AKT42488.1"/>
    <property type="molecule type" value="Genomic_DNA"/>
</dbReference>
<name>A0A0K1EPE0_CHOCO</name>
<dbReference type="InterPro" id="IPR036390">
    <property type="entry name" value="WH_DNA-bd_sf"/>
</dbReference>
<protein>
    <submittedName>
        <fullName evidence="2">ArsR family transcriptional regulator</fullName>
    </submittedName>
</protein>
<dbReference type="STRING" id="52.CMC5_067140"/>
<dbReference type="PRINTS" id="PR00778">
    <property type="entry name" value="HTHARSR"/>
</dbReference>
<dbReference type="OrthoDB" id="9800493at2"/>
<evidence type="ECO:0000313" key="2">
    <source>
        <dbReference type="EMBL" id="AKT42488.1"/>
    </source>
</evidence>
<dbReference type="SUPFAM" id="SSF46785">
    <property type="entry name" value="Winged helix' DNA-binding domain"/>
    <property type="match status" value="1"/>
</dbReference>
<dbReference type="Gene3D" id="1.10.10.10">
    <property type="entry name" value="Winged helix-like DNA-binding domain superfamily/Winged helix DNA-binding domain"/>
    <property type="match status" value="1"/>
</dbReference>
<evidence type="ECO:0000259" key="1">
    <source>
        <dbReference type="PROSITE" id="PS50987"/>
    </source>
</evidence>
<dbReference type="SMART" id="SM00418">
    <property type="entry name" value="HTH_ARSR"/>
    <property type="match status" value="1"/>
</dbReference>
<dbReference type="KEGG" id="ccro:CMC5_067140"/>
<dbReference type="PROSITE" id="PS50987">
    <property type="entry name" value="HTH_ARSR_2"/>
    <property type="match status" value="1"/>
</dbReference>
<dbReference type="CDD" id="cd00090">
    <property type="entry name" value="HTH_ARSR"/>
    <property type="match status" value="1"/>
</dbReference>
<accession>A0A0K1EPE0</accession>
<feature type="domain" description="HTH arsR-type" evidence="1">
    <location>
        <begin position="1"/>
        <end position="95"/>
    </location>
</feature>
<dbReference type="AlphaFoldDB" id="A0A0K1EPE0"/>
<dbReference type="GO" id="GO:0003700">
    <property type="term" value="F:DNA-binding transcription factor activity"/>
    <property type="evidence" value="ECO:0007669"/>
    <property type="project" value="InterPro"/>
</dbReference>
<dbReference type="RefSeq" id="WP_050434112.1">
    <property type="nucleotide sequence ID" value="NZ_CP012159.1"/>
</dbReference>
<dbReference type="Pfam" id="PF12840">
    <property type="entry name" value="HTH_20"/>
    <property type="match status" value="1"/>
</dbReference>
<reference evidence="2 3" key="1">
    <citation type="submission" date="2015-07" db="EMBL/GenBank/DDBJ databases">
        <title>Genome analysis of myxobacterium Chondromyces crocatus Cm c5 reveals a high potential for natural compound synthesis and the genetic basis for the loss of fruiting body formation.</title>
        <authorList>
            <person name="Zaburannyi N."/>
            <person name="Bunk B."/>
            <person name="Maier J."/>
            <person name="Overmann J."/>
            <person name="Mueller R."/>
        </authorList>
    </citation>
    <scope>NUCLEOTIDE SEQUENCE [LARGE SCALE GENOMIC DNA]</scope>
    <source>
        <strain evidence="2 3">Cm c5</strain>
    </source>
</reference>
<dbReference type="InterPro" id="IPR036388">
    <property type="entry name" value="WH-like_DNA-bd_sf"/>
</dbReference>
<sequence length="114" mass="12483">MVEQQAASLDRVFHALADPTRRAMLSSLALREQTVGELAAPFQISLAASSKHVKVLESAGLVRRTVQGRTHVCQLEARPLGAAHGWLQSYEQFWSTRLDRLEALFAASSKEPAG</sequence>